<evidence type="ECO:0000256" key="5">
    <source>
        <dbReference type="ARBA" id="ARBA00022519"/>
    </source>
</evidence>
<dbReference type="AlphaFoldDB" id="A0A7G9R317"/>
<dbReference type="Pfam" id="PF01061">
    <property type="entry name" value="ABC2_membrane"/>
    <property type="match status" value="1"/>
</dbReference>
<dbReference type="Proteomes" id="UP000515976">
    <property type="component" value="Chromosome"/>
</dbReference>
<comment type="subcellular location">
    <subcellularLocation>
        <location evidence="1">Cell inner membrane</location>
        <topology evidence="1">Multi-pass membrane protein</topology>
    </subcellularLocation>
    <subcellularLocation>
        <location evidence="9">Cell membrane</location>
        <topology evidence="9">Multi-pass membrane protein</topology>
    </subcellularLocation>
</comment>
<evidence type="ECO:0000256" key="6">
    <source>
        <dbReference type="ARBA" id="ARBA00022692"/>
    </source>
</evidence>
<evidence type="ECO:0000256" key="9">
    <source>
        <dbReference type="RuleBase" id="RU361157"/>
    </source>
</evidence>
<feature type="transmembrane region" description="Helical" evidence="9">
    <location>
        <begin position="120"/>
        <end position="150"/>
    </location>
</feature>
<dbReference type="PROSITE" id="PS51012">
    <property type="entry name" value="ABC_TM2"/>
    <property type="match status" value="1"/>
</dbReference>
<evidence type="ECO:0000256" key="2">
    <source>
        <dbReference type="ARBA" id="ARBA00007783"/>
    </source>
</evidence>
<evidence type="ECO:0000313" key="11">
    <source>
        <dbReference type="EMBL" id="QNN49992.1"/>
    </source>
</evidence>
<dbReference type="EMBL" id="CP060712">
    <property type="protein sequence ID" value="QNN49992.1"/>
    <property type="molecule type" value="Genomic_DNA"/>
</dbReference>
<keyword evidence="12" id="KW-1185">Reference proteome</keyword>
<gene>
    <name evidence="11" type="ORF">H9L10_02630</name>
</gene>
<feature type="transmembrane region" description="Helical" evidence="9">
    <location>
        <begin position="259"/>
        <end position="277"/>
    </location>
</feature>
<evidence type="ECO:0000259" key="10">
    <source>
        <dbReference type="PROSITE" id="PS51012"/>
    </source>
</evidence>
<evidence type="ECO:0000313" key="12">
    <source>
        <dbReference type="Proteomes" id="UP000515976"/>
    </source>
</evidence>
<dbReference type="GO" id="GO:0140359">
    <property type="term" value="F:ABC-type transporter activity"/>
    <property type="evidence" value="ECO:0007669"/>
    <property type="project" value="InterPro"/>
</dbReference>
<dbReference type="GO" id="GO:0005886">
    <property type="term" value="C:plasma membrane"/>
    <property type="evidence" value="ECO:0007669"/>
    <property type="project" value="UniProtKB-SubCell"/>
</dbReference>
<keyword evidence="4 9" id="KW-1003">Cell membrane</keyword>
<dbReference type="KEGG" id="pei:H9L10_02630"/>
<keyword evidence="3 9" id="KW-0813">Transport</keyword>
<name>A0A7G9R317_9MICO</name>
<dbReference type="RefSeq" id="WP_187566755.1">
    <property type="nucleotide sequence ID" value="NZ_BMMY01000002.1"/>
</dbReference>
<feature type="transmembrane region" description="Helical" evidence="9">
    <location>
        <begin position="79"/>
        <end position="100"/>
    </location>
</feature>
<accession>A0A7G9R317</accession>
<evidence type="ECO:0000256" key="7">
    <source>
        <dbReference type="ARBA" id="ARBA00022989"/>
    </source>
</evidence>
<keyword evidence="6 9" id="KW-0812">Transmembrane</keyword>
<evidence type="ECO:0000256" key="4">
    <source>
        <dbReference type="ARBA" id="ARBA00022475"/>
    </source>
</evidence>
<protein>
    <recommendedName>
        <fullName evidence="9">Transport permease protein</fullName>
    </recommendedName>
</protein>
<comment type="similarity">
    <text evidence="2 9">Belongs to the ABC-2 integral membrane protein family.</text>
</comment>
<feature type="transmembrane region" description="Helical" evidence="9">
    <location>
        <begin position="45"/>
        <end position="67"/>
    </location>
</feature>
<reference evidence="11 12" key="1">
    <citation type="submission" date="2020-08" db="EMBL/GenBank/DDBJ databases">
        <title>Genome sequence of Phycicoccus endophyticus JCM 31784T.</title>
        <authorList>
            <person name="Hyun D.-W."/>
            <person name="Bae J.-W."/>
        </authorList>
    </citation>
    <scope>NUCLEOTIDE SEQUENCE [LARGE SCALE GENOMIC DNA]</scope>
    <source>
        <strain evidence="11 12">JCM 31784</strain>
    </source>
</reference>
<dbReference type="PANTHER" id="PTHR30413">
    <property type="entry name" value="INNER MEMBRANE TRANSPORT PERMEASE"/>
    <property type="match status" value="1"/>
</dbReference>
<feature type="domain" description="ABC transmembrane type-2" evidence="10">
    <location>
        <begin position="46"/>
        <end position="284"/>
    </location>
</feature>
<evidence type="ECO:0000256" key="1">
    <source>
        <dbReference type="ARBA" id="ARBA00004429"/>
    </source>
</evidence>
<dbReference type="GO" id="GO:0015920">
    <property type="term" value="P:lipopolysaccharide transport"/>
    <property type="evidence" value="ECO:0007669"/>
    <property type="project" value="TreeGrafter"/>
</dbReference>
<feature type="transmembrane region" description="Helical" evidence="9">
    <location>
        <begin position="156"/>
        <end position="178"/>
    </location>
</feature>
<dbReference type="PANTHER" id="PTHR30413:SF8">
    <property type="entry name" value="TRANSPORT PERMEASE PROTEIN"/>
    <property type="match status" value="1"/>
</dbReference>
<keyword evidence="8 9" id="KW-0472">Membrane</keyword>
<sequence>MAESAAPAGMWTPGQARGLLAIGAHRYLLALLVRKELRVRYQASVLGLAWSYVKPGVQFLVFYFVMGSFLGLSRAISPFAVYLFSGMIAINLATEILGNATRSIVYNAPLVNKIFLPRQLFPVSSVFVALVHFAPQVVILVLGALASGWLPDLVGLAAFVVGVVIVLALSLGLGLLFAAVNVAYRDIENVVDLVLMVAVWFSPVLYAWTFVRDALVHHPWLVQLYLANPLTAAVELFHRAFWWGAATETDRVSGVVDHLWAHAGLALALSALALVVGDRVFRRLSRTFAQEL</sequence>
<feature type="transmembrane region" description="Helical" evidence="9">
    <location>
        <begin position="190"/>
        <end position="211"/>
    </location>
</feature>
<dbReference type="InterPro" id="IPR013525">
    <property type="entry name" value="ABC2_TM"/>
</dbReference>
<dbReference type="InterPro" id="IPR047817">
    <property type="entry name" value="ABC2_TM_bact-type"/>
</dbReference>
<evidence type="ECO:0000256" key="3">
    <source>
        <dbReference type="ARBA" id="ARBA00022448"/>
    </source>
</evidence>
<keyword evidence="5" id="KW-0997">Cell inner membrane</keyword>
<keyword evidence="7 9" id="KW-1133">Transmembrane helix</keyword>
<proteinExistence type="inferred from homology"/>
<evidence type="ECO:0000256" key="8">
    <source>
        <dbReference type="ARBA" id="ARBA00023136"/>
    </source>
</evidence>
<organism evidence="11 12">
    <name type="scientific">Phycicoccus endophyticus</name>
    <dbReference type="NCBI Taxonomy" id="1690220"/>
    <lineage>
        <taxon>Bacteria</taxon>
        <taxon>Bacillati</taxon>
        <taxon>Actinomycetota</taxon>
        <taxon>Actinomycetes</taxon>
        <taxon>Micrococcales</taxon>
        <taxon>Intrasporangiaceae</taxon>
        <taxon>Phycicoccus</taxon>
    </lineage>
</organism>